<dbReference type="InterPro" id="IPR039540">
    <property type="entry name" value="UBL3-like_ubiquitin_dom"/>
</dbReference>
<sequence length="53" mass="5814">MTVNDVKLITAGKILDNNRTLAESSLPVGMITTIHLLLPPPTLHKRSGVEIMY</sequence>
<protein>
    <recommendedName>
        <fullName evidence="1">UBL3-like ubiquitin domain-containing protein</fullName>
    </recommendedName>
</protein>
<dbReference type="Pfam" id="PF13881">
    <property type="entry name" value="Rad60-SLD_2"/>
    <property type="match status" value="1"/>
</dbReference>
<organism evidence="2 3">
    <name type="scientific">Eruca vesicaria subsp. sativa</name>
    <name type="common">Garden rocket</name>
    <name type="synonym">Eruca sativa</name>
    <dbReference type="NCBI Taxonomy" id="29727"/>
    <lineage>
        <taxon>Eukaryota</taxon>
        <taxon>Viridiplantae</taxon>
        <taxon>Streptophyta</taxon>
        <taxon>Embryophyta</taxon>
        <taxon>Tracheophyta</taxon>
        <taxon>Spermatophyta</taxon>
        <taxon>Magnoliopsida</taxon>
        <taxon>eudicotyledons</taxon>
        <taxon>Gunneridae</taxon>
        <taxon>Pentapetalae</taxon>
        <taxon>rosids</taxon>
        <taxon>malvids</taxon>
        <taxon>Brassicales</taxon>
        <taxon>Brassicaceae</taxon>
        <taxon>Brassiceae</taxon>
        <taxon>Eruca</taxon>
    </lineage>
</organism>
<dbReference type="InterPro" id="IPR029071">
    <property type="entry name" value="Ubiquitin-like_domsf"/>
</dbReference>
<accession>A0ABC8K8X9</accession>
<proteinExistence type="predicted"/>
<gene>
    <name evidence="2" type="ORF">ERUC_LOCUS18347</name>
</gene>
<evidence type="ECO:0000259" key="1">
    <source>
        <dbReference type="Pfam" id="PF13881"/>
    </source>
</evidence>
<dbReference type="Gene3D" id="3.10.20.90">
    <property type="entry name" value="Phosphatidylinositol 3-kinase Catalytic Subunit, Chain A, domain 1"/>
    <property type="match status" value="1"/>
</dbReference>
<dbReference type="SUPFAM" id="SSF54236">
    <property type="entry name" value="Ubiquitin-like"/>
    <property type="match status" value="1"/>
</dbReference>
<evidence type="ECO:0000313" key="3">
    <source>
        <dbReference type="Proteomes" id="UP001642260"/>
    </source>
</evidence>
<evidence type="ECO:0000313" key="2">
    <source>
        <dbReference type="EMBL" id="CAH8351774.1"/>
    </source>
</evidence>
<dbReference type="AlphaFoldDB" id="A0ABC8K8X9"/>
<reference evidence="2 3" key="1">
    <citation type="submission" date="2022-03" db="EMBL/GenBank/DDBJ databases">
        <authorList>
            <person name="Macdonald S."/>
            <person name="Ahmed S."/>
            <person name="Newling K."/>
        </authorList>
    </citation>
    <scope>NUCLEOTIDE SEQUENCE [LARGE SCALE GENOMIC DNA]</scope>
</reference>
<name>A0ABC8K8X9_ERUVS</name>
<dbReference type="Proteomes" id="UP001642260">
    <property type="component" value="Unassembled WGS sequence"/>
</dbReference>
<comment type="caution">
    <text evidence="2">The sequence shown here is derived from an EMBL/GenBank/DDBJ whole genome shotgun (WGS) entry which is preliminary data.</text>
</comment>
<feature type="domain" description="UBL3-like ubiquitin" evidence="1">
    <location>
        <begin position="2"/>
        <end position="47"/>
    </location>
</feature>
<keyword evidence="3" id="KW-1185">Reference proteome</keyword>
<dbReference type="EMBL" id="CAKOAT010171821">
    <property type="protein sequence ID" value="CAH8351774.1"/>
    <property type="molecule type" value="Genomic_DNA"/>
</dbReference>